<evidence type="ECO:0000313" key="3">
    <source>
        <dbReference type="Proteomes" id="UP000185924"/>
    </source>
</evidence>
<dbReference type="OrthoDB" id="622163at2"/>
<evidence type="ECO:0000256" key="1">
    <source>
        <dbReference type="SAM" id="SignalP"/>
    </source>
</evidence>
<organism evidence="2 3">
    <name type="scientific">Pontibacter lucknowensis</name>
    <dbReference type="NCBI Taxonomy" id="1077936"/>
    <lineage>
        <taxon>Bacteria</taxon>
        <taxon>Pseudomonadati</taxon>
        <taxon>Bacteroidota</taxon>
        <taxon>Cytophagia</taxon>
        <taxon>Cytophagales</taxon>
        <taxon>Hymenobacteraceae</taxon>
        <taxon>Pontibacter</taxon>
    </lineage>
</organism>
<dbReference type="EMBL" id="FTNM01000001">
    <property type="protein sequence ID" value="SIQ65803.1"/>
    <property type="molecule type" value="Genomic_DNA"/>
</dbReference>
<dbReference type="InterPro" id="IPR041662">
    <property type="entry name" value="SusD-like_2"/>
</dbReference>
<feature type="chain" id="PRO_5012252761" evidence="1">
    <location>
        <begin position="19"/>
        <end position="505"/>
    </location>
</feature>
<dbReference type="InterPro" id="IPR011990">
    <property type="entry name" value="TPR-like_helical_dom_sf"/>
</dbReference>
<name>A0A1N6UJL5_9BACT</name>
<accession>A0A1N6UJL5</accession>
<dbReference type="SUPFAM" id="SSF48452">
    <property type="entry name" value="TPR-like"/>
    <property type="match status" value="1"/>
</dbReference>
<proteinExistence type="predicted"/>
<reference evidence="3" key="1">
    <citation type="submission" date="2017-01" db="EMBL/GenBank/DDBJ databases">
        <authorList>
            <person name="Varghese N."/>
            <person name="Submissions S."/>
        </authorList>
    </citation>
    <scope>NUCLEOTIDE SEQUENCE [LARGE SCALE GENOMIC DNA]</scope>
    <source>
        <strain evidence="3">DM9</strain>
    </source>
</reference>
<sequence>MKKILSFLLIALAGTAFTACDSFLDTNVNPNAPVDVPVEQKLPNALVKTVNLETGALNQLGAVWVGYWAKATDGPVNTSLFRLEETYGVEAMSFDRDGRPIWEDSYTTLVNYKDIENSAAATGDLAYVGIAKIMQGWHFMRLVDLYNNVPFSDALQGSTNVTPKYEDGQQVYEGAINLITAGIQDIKAATALSKKPVTDDVIFKGNLTLWVKFANTIKLRALLRQSEAGREGYINSELARIKQEGSGFLGAGESAMVNPGYQITAGMQNPFWDAYYRNQAGALTTGYNTLRPTAYLVQQYKERNDPRLPKLYRSVAGDYVGVPLGATSADYTMAKTSALLGPNENGNQPAGLLKSAQQPSVLLSSFESLFLQAEAAERGWLTGAQMLYEEAIKESFRYMQVPATEFTAYNAQPSVNFALAPDKIERIIEQKWLALNSISSIEAWNDFRRLNYLSRLPQSLQSPSADLDFRPRRLTYRQSEVYTNSDEVAKQGAIDPFRSRVFWNK</sequence>
<feature type="signal peptide" evidence="1">
    <location>
        <begin position="1"/>
        <end position="18"/>
    </location>
</feature>
<dbReference type="Proteomes" id="UP000185924">
    <property type="component" value="Unassembled WGS sequence"/>
</dbReference>
<evidence type="ECO:0000313" key="2">
    <source>
        <dbReference type="EMBL" id="SIQ65803.1"/>
    </source>
</evidence>
<keyword evidence="3" id="KW-1185">Reference proteome</keyword>
<dbReference type="STRING" id="1077936.SAMN05421545_0919"/>
<dbReference type="AlphaFoldDB" id="A0A1N6UJL5"/>
<dbReference type="Pfam" id="PF12771">
    <property type="entry name" value="SusD-like_2"/>
    <property type="match status" value="1"/>
</dbReference>
<dbReference type="RefSeq" id="WP_076421280.1">
    <property type="nucleotide sequence ID" value="NZ_FTNM01000001.1"/>
</dbReference>
<protein>
    <submittedName>
        <fullName evidence="2">Starch-binding associating with outer membrane</fullName>
    </submittedName>
</protein>
<gene>
    <name evidence="2" type="ORF">SAMN05421545_0919</name>
</gene>
<dbReference type="Gene3D" id="1.25.40.390">
    <property type="match status" value="1"/>
</dbReference>
<dbReference type="PROSITE" id="PS51257">
    <property type="entry name" value="PROKAR_LIPOPROTEIN"/>
    <property type="match status" value="1"/>
</dbReference>
<keyword evidence="1" id="KW-0732">Signal</keyword>